<organism evidence="2 3">
    <name type="scientific">Kitasatospora terrestris</name>
    <dbReference type="NCBI Taxonomy" id="258051"/>
    <lineage>
        <taxon>Bacteria</taxon>
        <taxon>Bacillati</taxon>
        <taxon>Actinomycetota</taxon>
        <taxon>Actinomycetes</taxon>
        <taxon>Kitasatosporales</taxon>
        <taxon>Streptomycetaceae</taxon>
        <taxon>Kitasatospora</taxon>
    </lineage>
</organism>
<proteinExistence type="predicted"/>
<reference evidence="3" key="1">
    <citation type="journal article" date="2019" name="Int. J. Syst. Evol. Microbiol.">
        <title>The Global Catalogue of Microorganisms (GCM) 10K type strain sequencing project: providing services to taxonomists for standard genome sequencing and annotation.</title>
        <authorList>
            <consortium name="The Broad Institute Genomics Platform"/>
            <consortium name="The Broad Institute Genome Sequencing Center for Infectious Disease"/>
            <person name="Wu L."/>
            <person name="Ma J."/>
        </authorList>
    </citation>
    <scope>NUCLEOTIDE SEQUENCE [LARGE SCALE GENOMIC DNA]</scope>
    <source>
        <strain evidence="3">JCM 13006</strain>
    </source>
</reference>
<dbReference type="Proteomes" id="UP001501752">
    <property type="component" value="Unassembled WGS sequence"/>
</dbReference>
<evidence type="ECO:0000256" key="1">
    <source>
        <dbReference type="SAM" id="MobiDB-lite"/>
    </source>
</evidence>
<evidence type="ECO:0000313" key="2">
    <source>
        <dbReference type="EMBL" id="GAA4880752.1"/>
    </source>
</evidence>
<dbReference type="EMBL" id="BAABIS010000001">
    <property type="protein sequence ID" value="GAA4880752.1"/>
    <property type="molecule type" value="Genomic_DNA"/>
</dbReference>
<feature type="region of interest" description="Disordered" evidence="1">
    <location>
        <begin position="1"/>
        <end position="29"/>
    </location>
</feature>
<feature type="region of interest" description="Disordered" evidence="1">
    <location>
        <begin position="63"/>
        <end position="95"/>
    </location>
</feature>
<sequence>MPAPTPDRRRGSRSVHRTGGDRLGEGPRRDVLTSWHAVADEGDAAGDIAAVIGRRLGLTTASLPQEDFGPLGPVFATDRPASSSHTRTALGWTPTHPGLLAELENIQP</sequence>
<gene>
    <name evidence="2" type="ORF">GCM10023235_71270</name>
</gene>
<dbReference type="RefSeq" id="WP_425559736.1">
    <property type="nucleotide sequence ID" value="NZ_BAABIS010000001.1"/>
</dbReference>
<accession>A0ABP9EL80</accession>
<evidence type="ECO:0000313" key="3">
    <source>
        <dbReference type="Proteomes" id="UP001501752"/>
    </source>
</evidence>
<comment type="caution">
    <text evidence="2">The sequence shown here is derived from an EMBL/GenBank/DDBJ whole genome shotgun (WGS) entry which is preliminary data.</text>
</comment>
<feature type="compositionally biased region" description="Basic and acidic residues" evidence="1">
    <location>
        <begin position="18"/>
        <end position="29"/>
    </location>
</feature>
<keyword evidence="3" id="KW-1185">Reference proteome</keyword>
<evidence type="ECO:0008006" key="4">
    <source>
        <dbReference type="Google" id="ProtNLM"/>
    </source>
</evidence>
<protein>
    <recommendedName>
        <fullName evidence="4">Reductase</fullName>
    </recommendedName>
</protein>
<name>A0ABP9EL80_9ACTN</name>